<organism evidence="1 2">
    <name type="scientific">Eimeria mitis</name>
    <dbReference type="NCBI Taxonomy" id="44415"/>
    <lineage>
        <taxon>Eukaryota</taxon>
        <taxon>Sar</taxon>
        <taxon>Alveolata</taxon>
        <taxon>Apicomplexa</taxon>
        <taxon>Conoidasida</taxon>
        <taxon>Coccidia</taxon>
        <taxon>Eucoccidiorida</taxon>
        <taxon>Eimeriorina</taxon>
        <taxon>Eimeriidae</taxon>
        <taxon>Eimeria</taxon>
    </lineage>
</organism>
<gene>
    <name evidence="1" type="ORF">EMH_0062100</name>
</gene>
<name>U6JZI7_9EIME</name>
<reference evidence="1" key="1">
    <citation type="submission" date="2013-10" db="EMBL/GenBank/DDBJ databases">
        <title>Genomic analysis of the causative agents of coccidiosis in chickens.</title>
        <authorList>
            <person name="Reid A.J."/>
            <person name="Blake D."/>
            <person name="Billington K."/>
            <person name="Browne H."/>
            <person name="Dunn M."/>
            <person name="Hung S."/>
            <person name="Kawahara F."/>
            <person name="Miranda-Saavedra D."/>
            <person name="Mourier T."/>
            <person name="Nagra H."/>
            <person name="Otto T.D."/>
            <person name="Rawlings N."/>
            <person name="Sanchez A."/>
            <person name="Sanders M."/>
            <person name="Subramaniam C."/>
            <person name="Tay Y."/>
            <person name="Dear P."/>
            <person name="Doerig C."/>
            <person name="Gruber A."/>
            <person name="Parkinson J."/>
            <person name="Shirley M."/>
            <person name="Wan K.L."/>
            <person name="Berriman M."/>
            <person name="Tomley F."/>
            <person name="Pain A."/>
        </authorList>
    </citation>
    <scope>NUCLEOTIDE SEQUENCE [LARGE SCALE GENOMIC DNA]</scope>
    <source>
        <strain evidence="1">Houghton</strain>
    </source>
</reference>
<reference evidence="1" key="2">
    <citation type="submission" date="2013-10" db="EMBL/GenBank/DDBJ databases">
        <authorList>
            <person name="Aslett M."/>
        </authorList>
    </citation>
    <scope>NUCLEOTIDE SEQUENCE [LARGE SCALE GENOMIC DNA]</scope>
    <source>
        <strain evidence="1">Houghton</strain>
    </source>
</reference>
<accession>U6JZI7</accession>
<keyword evidence="2" id="KW-1185">Reference proteome</keyword>
<dbReference type="Proteomes" id="UP000030744">
    <property type="component" value="Unassembled WGS sequence"/>
</dbReference>
<evidence type="ECO:0000313" key="2">
    <source>
        <dbReference type="Proteomes" id="UP000030744"/>
    </source>
</evidence>
<dbReference type="VEuPathDB" id="ToxoDB:EMH_0062100"/>
<dbReference type="AlphaFoldDB" id="U6JZI7"/>
<dbReference type="EMBL" id="HG682856">
    <property type="protein sequence ID" value="CDJ30885.1"/>
    <property type="molecule type" value="Genomic_DNA"/>
</dbReference>
<evidence type="ECO:0000313" key="1">
    <source>
        <dbReference type="EMBL" id="CDJ30885.1"/>
    </source>
</evidence>
<protein>
    <submittedName>
        <fullName evidence="1">Uncharacterized protein</fullName>
    </submittedName>
</protein>
<dbReference type="GeneID" id="25380811"/>
<sequence>MEEHTDKYPRASVREVESGALVTLDCLRQNLCGSLSEHELLTLSRAAGAKHNEKREDGVGESAVEGCCINLDSLLQ</sequence>
<proteinExistence type="predicted"/>
<dbReference type="RefSeq" id="XP_013353450.1">
    <property type="nucleotide sequence ID" value="XM_013497996.1"/>
</dbReference>